<name>A0A409YRB0_9AGAR</name>
<dbReference type="AlphaFoldDB" id="A0A409YRB0"/>
<organism evidence="2 3">
    <name type="scientific">Panaeolus cyanescens</name>
    <dbReference type="NCBI Taxonomy" id="181874"/>
    <lineage>
        <taxon>Eukaryota</taxon>
        <taxon>Fungi</taxon>
        <taxon>Dikarya</taxon>
        <taxon>Basidiomycota</taxon>
        <taxon>Agaricomycotina</taxon>
        <taxon>Agaricomycetes</taxon>
        <taxon>Agaricomycetidae</taxon>
        <taxon>Agaricales</taxon>
        <taxon>Agaricineae</taxon>
        <taxon>Galeropsidaceae</taxon>
        <taxon>Panaeolus</taxon>
    </lineage>
</organism>
<feature type="compositionally biased region" description="Polar residues" evidence="1">
    <location>
        <begin position="127"/>
        <end position="140"/>
    </location>
</feature>
<sequence>MQKMEGPTFSNIGKSVAFKDMKPKTEEAERHWNELTQVTIKRLLDIAEKKNIAHMAEFLQKYKTFLEIHIPGTIKQAKAMAQDGGEASGSGASTPHSAMSSKDASPVLEHATLPKPAAGSAGHHNQAPLSPTTKHPSGGN</sequence>
<proteinExistence type="predicted"/>
<comment type="caution">
    <text evidence="2">The sequence shown here is derived from an EMBL/GenBank/DDBJ whole genome shotgun (WGS) entry which is preliminary data.</text>
</comment>
<dbReference type="EMBL" id="NHTK01000796">
    <property type="protein sequence ID" value="PPR05522.1"/>
    <property type="molecule type" value="Genomic_DNA"/>
</dbReference>
<reference evidence="2 3" key="1">
    <citation type="journal article" date="2018" name="Evol. Lett.">
        <title>Horizontal gene cluster transfer increased hallucinogenic mushroom diversity.</title>
        <authorList>
            <person name="Reynolds H.T."/>
            <person name="Vijayakumar V."/>
            <person name="Gluck-Thaler E."/>
            <person name="Korotkin H.B."/>
            <person name="Matheny P.B."/>
            <person name="Slot J.C."/>
        </authorList>
    </citation>
    <scope>NUCLEOTIDE SEQUENCE [LARGE SCALE GENOMIC DNA]</scope>
    <source>
        <strain evidence="2 3">2629</strain>
    </source>
</reference>
<feature type="region of interest" description="Disordered" evidence="1">
    <location>
        <begin position="77"/>
        <end position="140"/>
    </location>
</feature>
<keyword evidence="3" id="KW-1185">Reference proteome</keyword>
<feature type="compositionally biased region" description="Polar residues" evidence="1">
    <location>
        <begin position="90"/>
        <end position="103"/>
    </location>
</feature>
<gene>
    <name evidence="2" type="ORF">CVT24_003204</name>
</gene>
<protein>
    <submittedName>
        <fullName evidence="2">Uncharacterized protein</fullName>
    </submittedName>
</protein>
<evidence type="ECO:0000256" key="1">
    <source>
        <dbReference type="SAM" id="MobiDB-lite"/>
    </source>
</evidence>
<dbReference type="InParanoid" id="A0A409YRB0"/>
<dbReference type="Proteomes" id="UP000284842">
    <property type="component" value="Unassembled WGS sequence"/>
</dbReference>
<evidence type="ECO:0000313" key="3">
    <source>
        <dbReference type="Proteomes" id="UP000284842"/>
    </source>
</evidence>
<evidence type="ECO:0000313" key="2">
    <source>
        <dbReference type="EMBL" id="PPR05522.1"/>
    </source>
</evidence>
<accession>A0A409YRB0</accession>